<gene>
    <name evidence="1" type="ORF">ONB1V03_LOCUS21530</name>
</gene>
<dbReference type="EMBL" id="OC957208">
    <property type="protein sequence ID" value="CAD7664972.1"/>
    <property type="molecule type" value="Genomic_DNA"/>
</dbReference>
<evidence type="ECO:0000313" key="2">
    <source>
        <dbReference type="Proteomes" id="UP000728032"/>
    </source>
</evidence>
<feature type="non-terminal residue" evidence="1">
    <location>
        <position position="1"/>
    </location>
</feature>
<dbReference type="Proteomes" id="UP000728032">
    <property type="component" value="Unassembled WGS sequence"/>
</dbReference>
<feature type="non-terminal residue" evidence="1">
    <location>
        <position position="162"/>
    </location>
</feature>
<protein>
    <submittedName>
        <fullName evidence="1">Uncharacterized protein</fullName>
    </submittedName>
</protein>
<keyword evidence="2" id="KW-1185">Reference proteome</keyword>
<proteinExistence type="predicted"/>
<name>A0A7R9MR35_9ACAR</name>
<sequence length="162" mass="18500">EDVSCFRRNLVLCERPQHWTQQRFIRVAQELQRELDVIKNRKVPDSVPFGFTYIQLPHQLEPGKIWPLFKWLDISHTYAGLFMRVLGGESAPFGSVQGSGAPRLASIKSYGLHGVPSIDTHMEDIGADNKWSNGHYNGFPVAFKVSKSEVRPKNIAIKVWKR</sequence>
<dbReference type="OrthoDB" id="6522349at2759"/>
<reference evidence="1" key="1">
    <citation type="submission" date="2020-11" db="EMBL/GenBank/DDBJ databases">
        <authorList>
            <person name="Tran Van P."/>
        </authorList>
    </citation>
    <scope>NUCLEOTIDE SEQUENCE</scope>
</reference>
<evidence type="ECO:0000313" key="1">
    <source>
        <dbReference type="EMBL" id="CAD7664972.1"/>
    </source>
</evidence>
<accession>A0A7R9MR35</accession>
<dbReference type="EMBL" id="CAJPVJ010042383">
    <property type="protein sequence ID" value="CAG2182109.1"/>
    <property type="molecule type" value="Genomic_DNA"/>
</dbReference>
<organism evidence="1">
    <name type="scientific">Oppiella nova</name>
    <dbReference type="NCBI Taxonomy" id="334625"/>
    <lineage>
        <taxon>Eukaryota</taxon>
        <taxon>Metazoa</taxon>
        <taxon>Ecdysozoa</taxon>
        <taxon>Arthropoda</taxon>
        <taxon>Chelicerata</taxon>
        <taxon>Arachnida</taxon>
        <taxon>Acari</taxon>
        <taxon>Acariformes</taxon>
        <taxon>Sarcoptiformes</taxon>
        <taxon>Oribatida</taxon>
        <taxon>Brachypylina</taxon>
        <taxon>Oppioidea</taxon>
        <taxon>Oppiidae</taxon>
        <taxon>Oppiella</taxon>
    </lineage>
</organism>
<dbReference type="AlphaFoldDB" id="A0A7R9MR35"/>